<keyword evidence="2" id="KW-0238">DNA-binding</keyword>
<dbReference type="Gene3D" id="1.10.10.60">
    <property type="entry name" value="Homeodomain-like"/>
    <property type="match status" value="2"/>
</dbReference>
<keyword evidence="3" id="KW-0804">Transcription</keyword>
<organism evidence="5 6">
    <name type="scientific">Lentisphaera profundi</name>
    <dbReference type="NCBI Taxonomy" id="1658616"/>
    <lineage>
        <taxon>Bacteria</taxon>
        <taxon>Pseudomonadati</taxon>
        <taxon>Lentisphaerota</taxon>
        <taxon>Lentisphaeria</taxon>
        <taxon>Lentisphaerales</taxon>
        <taxon>Lentisphaeraceae</taxon>
        <taxon>Lentisphaera</taxon>
    </lineage>
</organism>
<dbReference type="InterPro" id="IPR018062">
    <property type="entry name" value="HTH_AraC-typ_CS"/>
</dbReference>
<evidence type="ECO:0000259" key="4">
    <source>
        <dbReference type="PROSITE" id="PS01124"/>
    </source>
</evidence>
<dbReference type="InterPro" id="IPR020449">
    <property type="entry name" value="Tscrpt_reg_AraC-type_HTH"/>
</dbReference>
<gene>
    <name evidence="5" type="ORF">PQO03_17330</name>
</gene>
<dbReference type="PANTHER" id="PTHR43280">
    <property type="entry name" value="ARAC-FAMILY TRANSCRIPTIONAL REGULATOR"/>
    <property type="match status" value="1"/>
</dbReference>
<dbReference type="RefSeq" id="WP_274152081.1">
    <property type="nucleotide sequence ID" value="NZ_CP117812.1"/>
</dbReference>
<evidence type="ECO:0000313" key="6">
    <source>
        <dbReference type="Proteomes" id="UP001214250"/>
    </source>
</evidence>
<dbReference type="PROSITE" id="PS00041">
    <property type="entry name" value="HTH_ARAC_FAMILY_1"/>
    <property type="match status" value="1"/>
</dbReference>
<dbReference type="Proteomes" id="UP001214250">
    <property type="component" value="Chromosome 2"/>
</dbReference>
<protein>
    <submittedName>
        <fullName evidence="5">AraC family transcriptional regulator</fullName>
    </submittedName>
</protein>
<dbReference type="PRINTS" id="PR00032">
    <property type="entry name" value="HTHARAC"/>
</dbReference>
<evidence type="ECO:0000256" key="1">
    <source>
        <dbReference type="ARBA" id="ARBA00023015"/>
    </source>
</evidence>
<keyword evidence="6" id="KW-1185">Reference proteome</keyword>
<dbReference type="InterPro" id="IPR018060">
    <property type="entry name" value="HTH_AraC"/>
</dbReference>
<dbReference type="InterPro" id="IPR009057">
    <property type="entry name" value="Homeodomain-like_sf"/>
</dbReference>
<proteinExistence type="predicted"/>
<dbReference type="InterPro" id="IPR037923">
    <property type="entry name" value="HTH-like"/>
</dbReference>
<dbReference type="Pfam" id="PF12833">
    <property type="entry name" value="HTH_18"/>
    <property type="match status" value="1"/>
</dbReference>
<dbReference type="PROSITE" id="PS01124">
    <property type="entry name" value="HTH_ARAC_FAMILY_2"/>
    <property type="match status" value="1"/>
</dbReference>
<name>A0ABY7VU54_9BACT</name>
<evidence type="ECO:0000256" key="2">
    <source>
        <dbReference type="ARBA" id="ARBA00023125"/>
    </source>
</evidence>
<dbReference type="EMBL" id="CP117812">
    <property type="protein sequence ID" value="WDE97592.1"/>
    <property type="molecule type" value="Genomic_DNA"/>
</dbReference>
<evidence type="ECO:0000256" key="3">
    <source>
        <dbReference type="ARBA" id="ARBA00023163"/>
    </source>
</evidence>
<evidence type="ECO:0000313" key="5">
    <source>
        <dbReference type="EMBL" id="WDE97592.1"/>
    </source>
</evidence>
<dbReference type="PANTHER" id="PTHR43280:SF30">
    <property type="entry name" value="MMSAB OPERON REGULATORY PROTEIN"/>
    <property type="match status" value="1"/>
</dbReference>
<reference evidence="5 6" key="1">
    <citation type="submission" date="2023-02" db="EMBL/GenBank/DDBJ databases">
        <title>Genome sequence of Lentisphaera profundi SAORIC-696.</title>
        <authorList>
            <person name="Kim e."/>
            <person name="Cho J.-C."/>
            <person name="Choi A."/>
            <person name="Kang I."/>
        </authorList>
    </citation>
    <scope>NUCLEOTIDE SEQUENCE [LARGE SCALE GENOMIC DNA]</scope>
    <source>
        <strain evidence="5 6">SAORIC-696</strain>
    </source>
</reference>
<dbReference type="SUPFAM" id="SSF51215">
    <property type="entry name" value="Regulatory protein AraC"/>
    <property type="match status" value="1"/>
</dbReference>
<feature type="domain" description="HTH araC/xylS-type" evidence="4">
    <location>
        <begin position="166"/>
        <end position="264"/>
    </location>
</feature>
<accession>A0ABY7VU54</accession>
<dbReference type="SUPFAM" id="SSF46689">
    <property type="entry name" value="Homeodomain-like"/>
    <property type="match status" value="1"/>
</dbReference>
<keyword evidence="1" id="KW-0805">Transcription regulation</keyword>
<sequence length="276" mass="32123">MLFGKNNMVHRYFGDSAERVGLGLINKTRGIDHQNFKWPWYAVVFILKGHGHFIDHNQQKHTLSEGMFFQRIPGLVHSNIIESDDWQEIFFDFGVKTYEMLKSCEIINPQKLTGHCPISLAQGQEHQLLLEELKQSTHLKHMHLKILSFFQDIQSSSELTNPLLIDEACAYLEENFLVKDKIQNFCIEKAVGYEMLRKKFKEITNSSPKQFQNRVRMEKAIQLLGSKDFNIEQIANQLGYCSSFEFSKQFKKFNGISPGHYRNNWTVQTPSKSSNI</sequence>
<dbReference type="SMART" id="SM00342">
    <property type="entry name" value="HTH_ARAC"/>
    <property type="match status" value="1"/>
</dbReference>